<dbReference type="InterPro" id="IPR028994">
    <property type="entry name" value="Integrin_alpha_N"/>
</dbReference>
<feature type="region of interest" description="Disordered" evidence="1">
    <location>
        <begin position="37"/>
        <end position="70"/>
    </location>
</feature>
<dbReference type="EMBL" id="JAVREH010000011">
    <property type="protein sequence ID" value="MDT0261904.1"/>
    <property type="molecule type" value="Genomic_DNA"/>
</dbReference>
<name>A0ABU2JBP8_9ACTN</name>
<dbReference type="PROSITE" id="PS51257">
    <property type="entry name" value="PROKAR_LIPOPROTEIN"/>
    <property type="match status" value="1"/>
</dbReference>
<comment type="caution">
    <text evidence="2">The sequence shown here is derived from an EMBL/GenBank/DDBJ whole genome shotgun (WGS) entry which is preliminary data.</text>
</comment>
<accession>A0ABU2JBP8</accession>
<keyword evidence="3" id="KW-1185">Reference proteome</keyword>
<reference evidence="3" key="1">
    <citation type="submission" date="2023-07" db="EMBL/GenBank/DDBJ databases">
        <title>30 novel species of actinomycetes from the DSMZ collection.</title>
        <authorList>
            <person name="Nouioui I."/>
        </authorList>
    </citation>
    <scope>NUCLEOTIDE SEQUENCE [LARGE SCALE GENOMIC DNA]</scope>
    <source>
        <strain evidence="3">DSM 44399</strain>
    </source>
</reference>
<evidence type="ECO:0000313" key="3">
    <source>
        <dbReference type="Proteomes" id="UP001183176"/>
    </source>
</evidence>
<evidence type="ECO:0008006" key="4">
    <source>
        <dbReference type="Google" id="ProtNLM"/>
    </source>
</evidence>
<dbReference type="SUPFAM" id="SSF69318">
    <property type="entry name" value="Integrin alpha N-terminal domain"/>
    <property type="match status" value="1"/>
</dbReference>
<sequence length="263" mass="26982">MSKLASRSLHGRRHLSMLAVAGLIGMVLAAGCSTHGGPGSAATSAAQNSSSQNSSSQNSSSQSSSVPASAAKPPCQQYACTPQPPVALNADYAVRLWSSSATAASGVQNLRSTPVLELVRTSGGTSQHVQWWVGRLGYGWTATLVCAAGQHPNCVVSSSVGSHAGNAEVVQLRGSALVSSPATSVTFDSGVPRAADLNGDGYLDVAGLDNDYKPNFATGHNFWTTYRFTGGALHQTGCTPQKSIHQVAPTVLLTGPCPMMPSD</sequence>
<proteinExistence type="predicted"/>
<gene>
    <name evidence="2" type="ORF">RM423_10900</name>
</gene>
<evidence type="ECO:0000256" key="1">
    <source>
        <dbReference type="SAM" id="MobiDB-lite"/>
    </source>
</evidence>
<organism evidence="2 3">
    <name type="scientific">Jatrophihabitans lederbergiae</name>
    <dbReference type="NCBI Taxonomy" id="3075547"/>
    <lineage>
        <taxon>Bacteria</taxon>
        <taxon>Bacillati</taxon>
        <taxon>Actinomycetota</taxon>
        <taxon>Actinomycetes</taxon>
        <taxon>Jatrophihabitantales</taxon>
        <taxon>Jatrophihabitantaceae</taxon>
        <taxon>Jatrophihabitans</taxon>
    </lineage>
</organism>
<evidence type="ECO:0000313" key="2">
    <source>
        <dbReference type="EMBL" id="MDT0261904.1"/>
    </source>
</evidence>
<protein>
    <recommendedName>
        <fullName evidence="4">VCBS repeat-containing protein</fullName>
    </recommendedName>
</protein>
<feature type="compositionally biased region" description="Low complexity" evidence="1">
    <location>
        <begin position="40"/>
        <end position="70"/>
    </location>
</feature>
<dbReference type="Proteomes" id="UP001183176">
    <property type="component" value="Unassembled WGS sequence"/>
</dbReference>
<dbReference type="RefSeq" id="WP_311423056.1">
    <property type="nucleotide sequence ID" value="NZ_JAVREH010000011.1"/>
</dbReference>